<dbReference type="Pfam" id="PF03702">
    <property type="entry name" value="AnmK"/>
    <property type="match status" value="1"/>
</dbReference>
<dbReference type="PANTHER" id="PTHR30605:SF0">
    <property type="entry name" value="ANHYDRO-N-ACETYLMURAMIC ACID KINASE"/>
    <property type="match status" value="1"/>
</dbReference>
<keyword evidence="4" id="KW-1185">Reference proteome</keyword>
<name>A0A0H1RG66_9HYPH</name>
<dbReference type="GO" id="GO:0005524">
    <property type="term" value="F:ATP binding"/>
    <property type="evidence" value="ECO:0007669"/>
    <property type="project" value="UniProtKB-UniRule"/>
</dbReference>
<keyword evidence="2 3" id="KW-0418">Kinase</keyword>
<keyword evidence="1 2" id="KW-0119">Carbohydrate metabolism</keyword>
<dbReference type="RefSeq" id="WP_047187768.1">
    <property type="nucleotide sequence ID" value="NZ_LCYG01000015.1"/>
</dbReference>
<dbReference type="Gene3D" id="3.30.420.40">
    <property type="match status" value="2"/>
</dbReference>
<dbReference type="HAMAP" id="MF_01270">
    <property type="entry name" value="AnhMurNAc_kinase"/>
    <property type="match status" value="1"/>
</dbReference>
<dbReference type="STRING" id="1225564.AA309_04350"/>
<dbReference type="UniPathway" id="UPA00544"/>
<keyword evidence="2" id="KW-0808">Transferase</keyword>
<organism evidence="3 4">
    <name type="scientific">Microvirga vignae</name>
    <dbReference type="NCBI Taxonomy" id="1225564"/>
    <lineage>
        <taxon>Bacteria</taxon>
        <taxon>Pseudomonadati</taxon>
        <taxon>Pseudomonadota</taxon>
        <taxon>Alphaproteobacteria</taxon>
        <taxon>Hyphomicrobiales</taxon>
        <taxon>Methylobacteriaceae</taxon>
        <taxon>Microvirga</taxon>
    </lineage>
</organism>
<evidence type="ECO:0000256" key="2">
    <source>
        <dbReference type="HAMAP-Rule" id="MF_01270"/>
    </source>
</evidence>
<proteinExistence type="inferred from homology"/>
<protein>
    <recommendedName>
        <fullName evidence="2">Anhydro-N-acetylmuramic acid kinase</fullName>
        <ecNumber evidence="2">2.7.1.170</ecNumber>
    </recommendedName>
    <alternativeName>
        <fullName evidence="2">AnhMurNAc kinase</fullName>
    </alternativeName>
</protein>
<feature type="binding site" evidence="2">
    <location>
        <begin position="15"/>
        <end position="22"/>
    </location>
    <ligand>
        <name>ATP</name>
        <dbReference type="ChEBI" id="CHEBI:30616"/>
    </ligand>
</feature>
<dbReference type="GO" id="GO:0009254">
    <property type="term" value="P:peptidoglycan turnover"/>
    <property type="evidence" value="ECO:0007669"/>
    <property type="project" value="UniProtKB-UniRule"/>
</dbReference>
<dbReference type="GO" id="GO:0097175">
    <property type="term" value="P:1,6-anhydro-N-acetyl-beta-muramic acid catabolic process"/>
    <property type="evidence" value="ECO:0007669"/>
    <property type="project" value="UniProtKB-UniRule"/>
</dbReference>
<dbReference type="GO" id="GO:0016301">
    <property type="term" value="F:kinase activity"/>
    <property type="evidence" value="ECO:0007669"/>
    <property type="project" value="UniProtKB-KW"/>
</dbReference>
<reference evidence="3 4" key="1">
    <citation type="submission" date="2015-05" db="EMBL/GenBank/DDBJ databases">
        <title>Draft genome sequence of Microvirga vignae strain BR3299, a novel nitrogen fixing bacteria isolated from Brazil semi-aired region.</title>
        <authorList>
            <person name="Zilli J.E."/>
            <person name="Passos S.R."/>
            <person name="Leite J."/>
            <person name="Baldani J.I."/>
            <person name="Xavier G.R."/>
            <person name="Rumjaneck N.G."/>
            <person name="Simoes-Araujo J.L."/>
        </authorList>
    </citation>
    <scope>NUCLEOTIDE SEQUENCE [LARGE SCALE GENOMIC DNA]</scope>
    <source>
        <strain evidence="3 4">BR3299</strain>
    </source>
</reference>
<dbReference type="EC" id="2.7.1.170" evidence="2"/>
<evidence type="ECO:0000313" key="3">
    <source>
        <dbReference type="EMBL" id="KLK94203.1"/>
    </source>
</evidence>
<comment type="pathway">
    <text evidence="2">Cell wall biogenesis; peptidoglycan recycling.</text>
</comment>
<dbReference type="PATRIC" id="fig|1225564.3.peg.1229"/>
<dbReference type="EMBL" id="LCYG01000015">
    <property type="protein sequence ID" value="KLK94203.1"/>
    <property type="molecule type" value="Genomic_DNA"/>
</dbReference>
<keyword evidence="2" id="KW-0547">Nucleotide-binding</keyword>
<dbReference type="OrthoDB" id="9763949at2"/>
<evidence type="ECO:0000313" key="4">
    <source>
        <dbReference type="Proteomes" id="UP000035489"/>
    </source>
</evidence>
<dbReference type="UniPathway" id="UPA00343"/>
<dbReference type="AlphaFoldDB" id="A0A0H1RG66"/>
<dbReference type="PANTHER" id="PTHR30605">
    <property type="entry name" value="ANHYDRO-N-ACETYLMURAMIC ACID KINASE"/>
    <property type="match status" value="1"/>
</dbReference>
<keyword evidence="2" id="KW-0067">ATP-binding</keyword>
<dbReference type="InterPro" id="IPR005338">
    <property type="entry name" value="Anhydro_N_Ac-Mur_kinase"/>
</dbReference>
<evidence type="ECO:0000256" key="1">
    <source>
        <dbReference type="ARBA" id="ARBA00023277"/>
    </source>
</evidence>
<comment type="function">
    <text evidence="2">Catalyzes the specific phosphorylation of 1,6-anhydro-N-acetylmuramic acid (anhMurNAc) with the simultaneous cleavage of the 1,6-anhydro ring, generating MurNAc-6-P. Is required for the utilization of anhMurNAc either imported from the medium or derived from its own cell wall murein, and thus plays a role in cell wall recycling.</text>
</comment>
<dbReference type="Proteomes" id="UP000035489">
    <property type="component" value="Unassembled WGS sequence"/>
</dbReference>
<dbReference type="SUPFAM" id="SSF53067">
    <property type="entry name" value="Actin-like ATPase domain"/>
    <property type="match status" value="1"/>
</dbReference>
<comment type="similarity">
    <text evidence="2">Belongs to the anhydro-N-acetylmuramic acid kinase family.</text>
</comment>
<dbReference type="InterPro" id="IPR043129">
    <property type="entry name" value="ATPase_NBD"/>
</dbReference>
<dbReference type="NCBIfam" id="NF007141">
    <property type="entry name" value="PRK09585.1-5"/>
    <property type="match status" value="1"/>
</dbReference>
<comment type="pathway">
    <text evidence="2">Amino-sugar metabolism; 1,6-anhydro-N-acetylmuramate degradation.</text>
</comment>
<gene>
    <name evidence="2" type="primary">anmK</name>
    <name evidence="3" type="ORF">AA309_04350</name>
</gene>
<comment type="caution">
    <text evidence="3">The sequence shown here is derived from an EMBL/GenBank/DDBJ whole genome shotgun (WGS) entry which is preliminary data.</text>
</comment>
<dbReference type="GO" id="GO:0006040">
    <property type="term" value="P:amino sugar metabolic process"/>
    <property type="evidence" value="ECO:0007669"/>
    <property type="project" value="InterPro"/>
</dbReference>
<sequence>MPQRPPTKAIGVISGTSMDGIDVSIVETDGEAFVEPGPGRTFSYPEDLRKTLQELIAEPARAQSEPLADLERAVTQAHIGAIRRFMEETGIPAKDVSLIGFHGQTVYHRPEIRFTRQLGLGAMVAQELGVDTVDRFRHADVASGGEGAPFVPLYHRALASSLPQPIMILNLGGVGNVTYIDGGTVIAFDTGPASALLDDFVLRRRGLSFDENGKLAASGKVDEKLVTEFMSNPFFGRPAPKSLDRQDFHARAKGVEVLSDEDGAATLAAFTIESVAAALRHVPRAPQRWLVTGGGRLNAHFMGRLHERLGVPVDPVEAVGWNGDFLEAQAFGYLAVRSTLGLPLSLPTTTGVPNPMSGGELHRAA</sequence>
<accession>A0A0H1RG66</accession>
<dbReference type="GO" id="GO:0016773">
    <property type="term" value="F:phosphotransferase activity, alcohol group as acceptor"/>
    <property type="evidence" value="ECO:0007669"/>
    <property type="project" value="UniProtKB-UniRule"/>
</dbReference>
<comment type="catalytic activity">
    <reaction evidence="2">
        <text>1,6-anhydro-N-acetyl-beta-muramate + ATP + H2O = N-acetyl-D-muramate 6-phosphate + ADP + H(+)</text>
        <dbReference type="Rhea" id="RHEA:24952"/>
        <dbReference type="ChEBI" id="CHEBI:15377"/>
        <dbReference type="ChEBI" id="CHEBI:15378"/>
        <dbReference type="ChEBI" id="CHEBI:30616"/>
        <dbReference type="ChEBI" id="CHEBI:58690"/>
        <dbReference type="ChEBI" id="CHEBI:58722"/>
        <dbReference type="ChEBI" id="CHEBI:456216"/>
        <dbReference type="EC" id="2.7.1.170"/>
    </reaction>
</comment>